<keyword evidence="3" id="KW-0238">DNA-binding</keyword>
<dbReference type="Pfam" id="PF03106">
    <property type="entry name" value="WRKY"/>
    <property type="match status" value="1"/>
</dbReference>
<dbReference type="PANTHER" id="PTHR31282">
    <property type="entry name" value="WRKY TRANSCRIPTION FACTOR 21-RELATED"/>
    <property type="match status" value="1"/>
</dbReference>
<keyword evidence="8" id="KW-1185">Reference proteome</keyword>
<keyword evidence="2" id="KW-0805">Transcription regulation</keyword>
<comment type="subcellular location">
    <subcellularLocation>
        <location evidence="1">Nucleus</location>
    </subcellularLocation>
</comment>
<sequence>MNVLESSIHGDSQVVINEIEHQKALLMELHDIILPILYSHNDRKQLVQQLFQDMFSSSSKAISCLQLRCNSDNKEVNLIRDQRNGGKHHMKNCILEKEAKNNGNNRRKTAQLIGSLVTHEPHYDGYKWRKYGEKRISKAKHSRSYYRCANIKAQGCRATKVVQEQESDRSGMVRLFDVGYYGQHICKKDDISNTHGFETSHEAIPRIGHNNQRSSSTLVYDIHGIEDNSFQNMVMVHDEVEYLMKDIEMGRALDHDVTINLQDFELWEFSEQQNPLNIWT</sequence>
<dbReference type="InterPro" id="IPR044810">
    <property type="entry name" value="WRKY_plant"/>
</dbReference>
<dbReference type="SMART" id="SM00774">
    <property type="entry name" value="WRKY"/>
    <property type="match status" value="1"/>
</dbReference>
<evidence type="ECO:0000256" key="1">
    <source>
        <dbReference type="ARBA" id="ARBA00004123"/>
    </source>
</evidence>
<gene>
    <name evidence="7" type="ORF">URODEC1_LOCUS59514</name>
</gene>
<dbReference type="GO" id="GO:0005634">
    <property type="term" value="C:nucleus"/>
    <property type="evidence" value="ECO:0007669"/>
    <property type="project" value="UniProtKB-SubCell"/>
</dbReference>
<dbReference type="GO" id="GO:0003677">
    <property type="term" value="F:DNA binding"/>
    <property type="evidence" value="ECO:0007669"/>
    <property type="project" value="UniProtKB-KW"/>
</dbReference>
<evidence type="ECO:0000256" key="3">
    <source>
        <dbReference type="ARBA" id="ARBA00023125"/>
    </source>
</evidence>
<proteinExistence type="predicted"/>
<dbReference type="InterPro" id="IPR036576">
    <property type="entry name" value="WRKY_dom_sf"/>
</dbReference>
<evidence type="ECO:0000256" key="5">
    <source>
        <dbReference type="ARBA" id="ARBA00023242"/>
    </source>
</evidence>
<dbReference type="SUPFAM" id="SSF118290">
    <property type="entry name" value="WRKY DNA-binding domain"/>
    <property type="match status" value="1"/>
</dbReference>
<name>A0ABC9AYI9_9POAL</name>
<dbReference type="PROSITE" id="PS50811">
    <property type="entry name" value="WRKY"/>
    <property type="match status" value="1"/>
</dbReference>
<keyword evidence="5" id="KW-0539">Nucleus</keyword>
<dbReference type="Gene3D" id="2.20.25.80">
    <property type="entry name" value="WRKY domain"/>
    <property type="match status" value="1"/>
</dbReference>
<keyword evidence="4" id="KW-0804">Transcription</keyword>
<accession>A0ABC9AYI9</accession>
<evidence type="ECO:0000313" key="7">
    <source>
        <dbReference type="EMBL" id="CAL4988979.1"/>
    </source>
</evidence>
<reference evidence="7 8" key="2">
    <citation type="submission" date="2024-10" db="EMBL/GenBank/DDBJ databases">
        <authorList>
            <person name="Ryan C."/>
        </authorList>
    </citation>
    <scope>NUCLEOTIDE SEQUENCE [LARGE SCALE GENOMIC DNA]</scope>
</reference>
<evidence type="ECO:0000256" key="4">
    <source>
        <dbReference type="ARBA" id="ARBA00023163"/>
    </source>
</evidence>
<evidence type="ECO:0000256" key="2">
    <source>
        <dbReference type="ARBA" id="ARBA00023015"/>
    </source>
</evidence>
<dbReference type="InterPro" id="IPR003657">
    <property type="entry name" value="WRKY_dom"/>
</dbReference>
<organism evidence="7 8">
    <name type="scientific">Urochloa decumbens</name>
    <dbReference type="NCBI Taxonomy" id="240449"/>
    <lineage>
        <taxon>Eukaryota</taxon>
        <taxon>Viridiplantae</taxon>
        <taxon>Streptophyta</taxon>
        <taxon>Embryophyta</taxon>
        <taxon>Tracheophyta</taxon>
        <taxon>Spermatophyta</taxon>
        <taxon>Magnoliopsida</taxon>
        <taxon>Liliopsida</taxon>
        <taxon>Poales</taxon>
        <taxon>Poaceae</taxon>
        <taxon>PACMAD clade</taxon>
        <taxon>Panicoideae</taxon>
        <taxon>Panicodae</taxon>
        <taxon>Paniceae</taxon>
        <taxon>Melinidinae</taxon>
        <taxon>Urochloa</taxon>
    </lineage>
</organism>
<feature type="domain" description="WRKY" evidence="6">
    <location>
        <begin position="124"/>
        <end position="177"/>
    </location>
</feature>
<dbReference type="EMBL" id="OZ075133">
    <property type="protein sequence ID" value="CAL4988979.1"/>
    <property type="molecule type" value="Genomic_DNA"/>
</dbReference>
<evidence type="ECO:0000259" key="6">
    <source>
        <dbReference type="PROSITE" id="PS50811"/>
    </source>
</evidence>
<protein>
    <recommendedName>
        <fullName evidence="6">WRKY domain-containing protein</fullName>
    </recommendedName>
</protein>
<dbReference type="AlphaFoldDB" id="A0ABC9AYI9"/>
<evidence type="ECO:0000313" key="8">
    <source>
        <dbReference type="Proteomes" id="UP001497457"/>
    </source>
</evidence>
<dbReference type="Proteomes" id="UP001497457">
    <property type="component" value="Chromosome 23rd"/>
</dbReference>
<reference evidence="8" key="1">
    <citation type="submission" date="2024-06" db="EMBL/GenBank/DDBJ databases">
        <authorList>
            <person name="Ryan C."/>
        </authorList>
    </citation>
    <scope>NUCLEOTIDE SEQUENCE [LARGE SCALE GENOMIC DNA]</scope>
</reference>